<proteinExistence type="predicted"/>
<name>A0ABT4A5F6_9BACT</name>
<gene>
    <name evidence="1" type="ORF">OV287_20510</name>
</gene>
<reference evidence="1 2" key="1">
    <citation type="submission" date="2022-11" db="EMBL/GenBank/DDBJ databases">
        <title>Minimal conservation of predation-associated metabolite biosynthetic gene clusters underscores biosynthetic potential of Myxococcota including descriptions for ten novel species: Archangium lansinium sp. nov., Myxococcus landrumus sp. nov., Nannocystis bai.</title>
        <authorList>
            <person name="Ahearne A."/>
            <person name="Stevens C."/>
            <person name="Phillips K."/>
        </authorList>
    </citation>
    <scope>NUCLEOTIDE SEQUENCE [LARGE SCALE GENOMIC DNA]</scope>
    <source>
        <strain evidence="1 2">MIWBW</strain>
    </source>
</reference>
<comment type="caution">
    <text evidence="1">The sequence shown here is derived from an EMBL/GenBank/DDBJ whole genome shotgun (WGS) entry which is preliminary data.</text>
</comment>
<keyword evidence="2" id="KW-1185">Reference proteome</keyword>
<dbReference type="RefSeq" id="WP_267535726.1">
    <property type="nucleotide sequence ID" value="NZ_JAPNKA010000001.1"/>
</dbReference>
<evidence type="ECO:0000313" key="1">
    <source>
        <dbReference type="EMBL" id="MCY1076865.1"/>
    </source>
</evidence>
<protein>
    <submittedName>
        <fullName evidence="1">Uncharacterized protein</fullName>
    </submittedName>
</protein>
<dbReference type="EMBL" id="JAPNKA010000001">
    <property type="protein sequence ID" value="MCY1076865.1"/>
    <property type="molecule type" value="Genomic_DNA"/>
</dbReference>
<evidence type="ECO:0000313" key="2">
    <source>
        <dbReference type="Proteomes" id="UP001207654"/>
    </source>
</evidence>
<accession>A0ABT4A5F6</accession>
<organism evidence="1 2">
    <name type="scientific">Archangium lansingense</name>
    <dbReference type="NCBI Taxonomy" id="2995310"/>
    <lineage>
        <taxon>Bacteria</taxon>
        <taxon>Pseudomonadati</taxon>
        <taxon>Myxococcota</taxon>
        <taxon>Myxococcia</taxon>
        <taxon>Myxococcales</taxon>
        <taxon>Cystobacterineae</taxon>
        <taxon>Archangiaceae</taxon>
        <taxon>Archangium</taxon>
    </lineage>
</organism>
<sequence>MERWKAFLSDLQQALPGFTIGNVVTTADASLRCVAYPVTGTHLPPSNQVVVGCVSIVAPVYIIYGVEYERIGGARRHPRIDFEPLPPGMRFPADIMARKIEATFGVSALPREIAETPVPLFVEWKEPPHTTLFHALFTSEPGNLP</sequence>
<dbReference type="Proteomes" id="UP001207654">
    <property type="component" value="Unassembled WGS sequence"/>
</dbReference>